<evidence type="ECO:0000313" key="12">
    <source>
        <dbReference type="Proteomes" id="UP000635853"/>
    </source>
</evidence>
<evidence type="ECO:0000256" key="9">
    <source>
        <dbReference type="SAM" id="MobiDB-lite"/>
    </source>
</evidence>
<keyword evidence="12" id="KW-1185">Reference proteome</keyword>
<feature type="transmembrane region" description="Helical" evidence="8">
    <location>
        <begin position="330"/>
        <end position="359"/>
    </location>
</feature>
<feature type="transmembrane region" description="Helical" evidence="8">
    <location>
        <begin position="287"/>
        <end position="309"/>
    </location>
</feature>
<protein>
    <submittedName>
        <fullName evidence="11">Iron ABC transporter permease</fullName>
    </submittedName>
</protein>
<keyword evidence="7 8" id="KW-0472">Membrane</keyword>
<reference evidence="12" key="1">
    <citation type="submission" date="2021-01" db="EMBL/GenBank/DDBJ databases">
        <title>Draft genomes of Rhodovulum sulfidophilum.</title>
        <authorList>
            <person name="Guzman M.S."/>
        </authorList>
    </citation>
    <scope>NUCLEOTIDE SEQUENCE [LARGE SCALE GENOMIC DNA]</scope>
    <source>
        <strain evidence="12">AB19</strain>
    </source>
</reference>
<feature type="transmembrane region" description="Helical" evidence="8">
    <location>
        <begin position="512"/>
        <end position="533"/>
    </location>
</feature>
<dbReference type="PANTHER" id="PTHR43357">
    <property type="entry name" value="INNER MEMBRANE ABC TRANSPORTER PERMEASE PROTEIN YDCV"/>
    <property type="match status" value="1"/>
</dbReference>
<keyword evidence="4" id="KW-0997">Cell inner membrane</keyword>
<feature type="transmembrane region" description="Helical" evidence="8">
    <location>
        <begin position="428"/>
        <end position="450"/>
    </location>
</feature>
<accession>A0ABS1RFZ3</accession>
<sequence length="600" mass="63003">MPTRRSGPTRRSARNSPRSSGSDRVSLSVETGGRPRRALLPRVPGEWLVLAGLVLFVGALSILPLARLVQAALFPAGTFDAARIAEVLGGRRVAEATINTIWISCAATALATVTGTLAALLAGLTDLRGRTLWVFGFVLPLMIPPQVTALAWVQAFSPASPLLGPLGLSLPPGMRHPLYSAWGIVLLLGFYNAPLVFLSVRAGLRRLPADLVEAARAAGAGPLALSRDIVLPLVRGAVFAGAALAFVSSIGNFGIQAMLGIPARVPTLITLIYRRLNAYGPSALNDMALMALMLAGLTVVGMGLTGWLGRRGDQRVEGAARRLRLPLGRWQIPAGLLAWGYLAACLLLPLSALLGTALVRGYGQPLGPDTITFENFANALFHHEGIRKAFLTSLWLTALAVAVLVPVSVALGYVLSWRSGPVARLLQLASELAYALPGIIIGVAMILFFLRPMPLIGTSLYGTVWVILAAYLANYLALALRPVLGGYAQIDRALDEAGQVAGAGLIARLRDIVLPSLAPAAAASAILVFMSAINEIQTSVLLVSSRAQTIGPTIIFLDEAGSSTLAAAVGCLMVAVVLGLMLASLAFGRRLPEGVLPWRD</sequence>
<dbReference type="SUPFAM" id="SSF161098">
    <property type="entry name" value="MetI-like"/>
    <property type="match status" value="2"/>
</dbReference>
<keyword evidence="6 8" id="KW-1133">Transmembrane helix</keyword>
<feature type="transmembrane region" description="Helical" evidence="8">
    <location>
        <begin position="233"/>
        <end position="255"/>
    </location>
</feature>
<evidence type="ECO:0000256" key="5">
    <source>
        <dbReference type="ARBA" id="ARBA00022692"/>
    </source>
</evidence>
<organism evidence="11 12">
    <name type="scientific">Rhodovulum visakhapatnamense</name>
    <dbReference type="NCBI Taxonomy" id="364297"/>
    <lineage>
        <taxon>Bacteria</taxon>
        <taxon>Pseudomonadati</taxon>
        <taxon>Pseudomonadota</taxon>
        <taxon>Alphaproteobacteria</taxon>
        <taxon>Rhodobacterales</taxon>
        <taxon>Paracoccaceae</taxon>
        <taxon>Rhodovulum</taxon>
    </lineage>
</organism>
<evidence type="ECO:0000256" key="7">
    <source>
        <dbReference type="ARBA" id="ARBA00023136"/>
    </source>
</evidence>
<keyword evidence="2 8" id="KW-0813">Transport</keyword>
<dbReference type="Proteomes" id="UP000635853">
    <property type="component" value="Unassembled WGS sequence"/>
</dbReference>
<proteinExistence type="inferred from homology"/>
<gene>
    <name evidence="11" type="ORF">JMJ92_05755</name>
</gene>
<evidence type="ECO:0000256" key="8">
    <source>
        <dbReference type="RuleBase" id="RU363032"/>
    </source>
</evidence>
<name>A0ABS1RFZ3_9RHOB</name>
<evidence type="ECO:0000256" key="6">
    <source>
        <dbReference type="ARBA" id="ARBA00022989"/>
    </source>
</evidence>
<dbReference type="InterPro" id="IPR000515">
    <property type="entry name" value="MetI-like"/>
</dbReference>
<feature type="transmembrane region" description="Helical" evidence="8">
    <location>
        <begin position="565"/>
        <end position="587"/>
    </location>
</feature>
<comment type="caution">
    <text evidence="11">The sequence shown here is derived from an EMBL/GenBank/DDBJ whole genome shotgun (WGS) entry which is preliminary data.</text>
</comment>
<dbReference type="PANTHER" id="PTHR43357:SF4">
    <property type="entry name" value="INNER MEMBRANE ABC TRANSPORTER PERMEASE PROTEIN YDCV"/>
    <property type="match status" value="1"/>
</dbReference>
<dbReference type="CDD" id="cd06261">
    <property type="entry name" value="TM_PBP2"/>
    <property type="match status" value="2"/>
</dbReference>
<dbReference type="InterPro" id="IPR035906">
    <property type="entry name" value="MetI-like_sf"/>
</dbReference>
<evidence type="ECO:0000313" key="11">
    <source>
        <dbReference type="EMBL" id="MBL3577666.1"/>
    </source>
</evidence>
<feature type="transmembrane region" description="Helical" evidence="8">
    <location>
        <begin position="47"/>
        <end position="66"/>
    </location>
</feature>
<feature type="transmembrane region" description="Helical" evidence="8">
    <location>
        <begin position="101"/>
        <end position="125"/>
    </location>
</feature>
<feature type="domain" description="ABC transmembrane type-1" evidence="10">
    <location>
        <begin position="390"/>
        <end position="584"/>
    </location>
</feature>
<feature type="domain" description="ABC transmembrane type-1" evidence="10">
    <location>
        <begin position="97"/>
        <end position="305"/>
    </location>
</feature>
<evidence type="ECO:0000256" key="2">
    <source>
        <dbReference type="ARBA" id="ARBA00022448"/>
    </source>
</evidence>
<comment type="subcellular location">
    <subcellularLocation>
        <location evidence="1">Cell inner membrane</location>
        <topology evidence="1">Multi-pass membrane protein</topology>
    </subcellularLocation>
    <subcellularLocation>
        <location evidence="8">Cell membrane</location>
        <topology evidence="8">Multi-pass membrane protein</topology>
    </subcellularLocation>
</comment>
<feature type="transmembrane region" description="Helical" evidence="8">
    <location>
        <begin position="132"/>
        <end position="157"/>
    </location>
</feature>
<dbReference type="Gene3D" id="1.10.3720.10">
    <property type="entry name" value="MetI-like"/>
    <property type="match status" value="2"/>
</dbReference>
<comment type="similarity">
    <text evidence="8">Belongs to the binding-protein-dependent transport system permease family.</text>
</comment>
<keyword evidence="3" id="KW-1003">Cell membrane</keyword>
<feature type="transmembrane region" description="Helical" evidence="8">
    <location>
        <begin position="177"/>
        <end position="198"/>
    </location>
</feature>
<dbReference type="Pfam" id="PF00528">
    <property type="entry name" value="BPD_transp_1"/>
    <property type="match status" value="2"/>
</dbReference>
<evidence type="ECO:0000256" key="3">
    <source>
        <dbReference type="ARBA" id="ARBA00022475"/>
    </source>
</evidence>
<evidence type="ECO:0000259" key="10">
    <source>
        <dbReference type="PROSITE" id="PS50928"/>
    </source>
</evidence>
<keyword evidence="5 8" id="KW-0812">Transmembrane</keyword>
<feature type="transmembrane region" description="Helical" evidence="8">
    <location>
        <begin position="462"/>
        <end position="484"/>
    </location>
</feature>
<feature type="compositionally biased region" description="Polar residues" evidence="9">
    <location>
        <begin position="14"/>
        <end position="29"/>
    </location>
</feature>
<evidence type="ECO:0000256" key="4">
    <source>
        <dbReference type="ARBA" id="ARBA00022519"/>
    </source>
</evidence>
<feature type="transmembrane region" description="Helical" evidence="8">
    <location>
        <begin position="394"/>
        <end position="416"/>
    </location>
</feature>
<evidence type="ECO:0000256" key="1">
    <source>
        <dbReference type="ARBA" id="ARBA00004429"/>
    </source>
</evidence>
<feature type="region of interest" description="Disordered" evidence="9">
    <location>
        <begin position="1"/>
        <end position="29"/>
    </location>
</feature>
<dbReference type="EMBL" id="JAESIL010000017">
    <property type="protein sequence ID" value="MBL3577666.1"/>
    <property type="molecule type" value="Genomic_DNA"/>
</dbReference>
<dbReference type="PROSITE" id="PS50928">
    <property type="entry name" value="ABC_TM1"/>
    <property type="match status" value="2"/>
</dbReference>